<evidence type="ECO:0000313" key="3">
    <source>
        <dbReference type="Proteomes" id="UP000438448"/>
    </source>
</evidence>
<dbReference type="Gene3D" id="3.10.450.50">
    <property type="match status" value="1"/>
</dbReference>
<name>A0A7K0D8K8_9NOCA</name>
<keyword evidence="3" id="KW-1185">Reference proteome</keyword>
<proteinExistence type="predicted"/>
<dbReference type="EMBL" id="WEGK01000012">
    <property type="protein sequence ID" value="MQY22048.1"/>
    <property type="molecule type" value="Genomic_DNA"/>
</dbReference>
<dbReference type="Proteomes" id="UP000438448">
    <property type="component" value="Unassembled WGS sequence"/>
</dbReference>
<evidence type="ECO:0000313" key="2">
    <source>
        <dbReference type="EMBL" id="MQY22048.1"/>
    </source>
</evidence>
<comment type="caution">
    <text evidence="2">The sequence shown here is derived from an EMBL/GenBank/DDBJ whole genome shotgun (WGS) entry which is preliminary data.</text>
</comment>
<evidence type="ECO:0000259" key="1">
    <source>
        <dbReference type="Pfam" id="PF13474"/>
    </source>
</evidence>
<reference evidence="2 3" key="1">
    <citation type="submission" date="2019-10" db="EMBL/GenBank/DDBJ databases">
        <title>Nocardia macrotermitis sp. nov. and Nocardia aurantia sp. nov., isolated from the gut of fungus growing-termite Macrotermes natalensis.</title>
        <authorList>
            <person name="Benndorf R."/>
            <person name="Schwitalla J."/>
            <person name="Martin K."/>
            <person name="De Beer W."/>
            <person name="Kaster A.-K."/>
            <person name="Vollmers J."/>
            <person name="Poulsen M."/>
            <person name="Beemelmanns C."/>
        </authorList>
    </citation>
    <scope>NUCLEOTIDE SEQUENCE [LARGE SCALE GENOMIC DNA]</scope>
    <source>
        <strain evidence="2 3">RB20</strain>
    </source>
</reference>
<dbReference type="InterPro" id="IPR032710">
    <property type="entry name" value="NTF2-like_dom_sf"/>
</dbReference>
<protein>
    <recommendedName>
        <fullName evidence="1">SnoaL-like domain-containing protein</fullName>
    </recommendedName>
</protein>
<feature type="domain" description="SnoaL-like" evidence="1">
    <location>
        <begin position="21"/>
        <end position="142"/>
    </location>
</feature>
<dbReference type="RefSeq" id="WP_153413329.1">
    <property type="nucleotide sequence ID" value="NZ_WEGK01000012.1"/>
</dbReference>
<dbReference type="SUPFAM" id="SSF54427">
    <property type="entry name" value="NTF2-like"/>
    <property type="match status" value="1"/>
</dbReference>
<sequence length="155" mass="17443">MMTQNDFRSHADDAESEETRIRRRLDQIGEALRAKDLDALARAYTTDVVSFDVEAPLQHVGVAAKLANWVRVFEVFEHVTYELRDLRFTVSGEVAFGHGFARLHGTLKDGTETNGMWVRATYGMRRIEGTWAIAHDQVSVPLDVLTGRGVVDLEP</sequence>
<dbReference type="InterPro" id="IPR037401">
    <property type="entry name" value="SnoaL-like"/>
</dbReference>
<organism evidence="2 3">
    <name type="scientific">Nocardia macrotermitis</name>
    <dbReference type="NCBI Taxonomy" id="2585198"/>
    <lineage>
        <taxon>Bacteria</taxon>
        <taxon>Bacillati</taxon>
        <taxon>Actinomycetota</taxon>
        <taxon>Actinomycetes</taxon>
        <taxon>Mycobacteriales</taxon>
        <taxon>Nocardiaceae</taxon>
        <taxon>Nocardia</taxon>
    </lineage>
</organism>
<accession>A0A7K0D8K8</accession>
<dbReference type="AlphaFoldDB" id="A0A7K0D8K8"/>
<dbReference type="OrthoDB" id="9812295at2"/>
<dbReference type="Pfam" id="PF13474">
    <property type="entry name" value="SnoaL_3"/>
    <property type="match status" value="1"/>
</dbReference>
<gene>
    <name evidence="2" type="ORF">NRB20_51610</name>
</gene>